<accession>A0A9Y2JHM4</accession>
<evidence type="ECO:0000313" key="5">
    <source>
        <dbReference type="Proteomes" id="UP001239397"/>
    </source>
</evidence>
<organism evidence="4 5">
    <name type="scientific">Amycolatopsis mongoliensis</name>
    <dbReference type="NCBI Taxonomy" id="715475"/>
    <lineage>
        <taxon>Bacteria</taxon>
        <taxon>Bacillati</taxon>
        <taxon>Actinomycetota</taxon>
        <taxon>Actinomycetes</taxon>
        <taxon>Pseudonocardiales</taxon>
        <taxon>Pseudonocardiaceae</taxon>
        <taxon>Amycolatopsis</taxon>
    </lineage>
</organism>
<dbReference type="GO" id="GO:0006351">
    <property type="term" value="P:DNA-templated transcription"/>
    <property type="evidence" value="ECO:0007669"/>
    <property type="project" value="InterPro"/>
</dbReference>
<dbReference type="Gene3D" id="3.30.70.2650">
    <property type="match status" value="1"/>
</dbReference>
<dbReference type="Gene3D" id="1.10.10.10">
    <property type="entry name" value="Winged helix-like DNA-binding domain superfamily/Winged helix DNA-binding domain"/>
    <property type="match status" value="1"/>
</dbReference>
<dbReference type="PANTHER" id="PTHR30319">
    <property type="entry name" value="PHENYLACETIC ACID REGULATOR-RELATED TRANSCRIPTIONAL REPRESSOR"/>
    <property type="match status" value="1"/>
</dbReference>
<evidence type="ECO:0000259" key="2">
    <source>
        <dbReference type="Pfam" id="PF08223"/>
    </source>
</evidence>
<dbReference type="Pfam" id="PF08223">
    <property type="entry name" value="PaaX_C"/>
    <property type="match status" value="1"/>
</dbReference>
<evidence type="ECO:0000259" key="3">
    <source>
        <dbReference type="Pfam" id="PF20803"/>
    </source>
</evidence>
<name>A0A9Y2JHM4_9PSEU</name>
<dbReference type="Proteomes" id="UP001239397">
    <property type="component" value="Chromosome"/>
</dbReference>
<keyword evidence="5" id="KW-1185">Reference proteome</keyword>
<dbReference type="PANTHER" id="PTHR30319:SF1">
    <property type="entry name" value="TRANSCRIPTIONAL REPRESSOR PAAX"/>
    <property type="match status" value="1"/>
</dbReference>
<dbReference type="PIRSF" id="PIRSF020623">
    <property type="entry name" value="PaaX"/>
    <property type="match status" value="1"/>
</dbReference>
<dbReference type="KEGG" id="amog:QRX60_32060"/>
<dbReference type="InterPro" id="IPR048846">
    <property type="entry name" value="PaaX-like_central"/>
</dbReference>
<dbReference type="InterPro" id="IPR013225">
    <property type="entry name" value="PaaX_C"/>
</dbReference>
<evidence type="ECO:0000313" key="4">
    <source>
        <dbReference type="EMBL" id="WIX98684.1"/>
    </source>
</evidence>
<dbReference type="InterPro" id="IPR036388">
    <property type="entry name" value="WH-like_DNA-bd_sf"/>
</dbReference>
<feature type="domain" description="Transcriptional repressor PaaX-like N-terminal" evidence="1">
    <location>
        <begin position="2"/>
        <end position="64"/>
    </location>
</feature>
<dbReference type="RefSeq" id="WP_285995168.1">
    <property type="nucleotide sequence ID" value="NZ_CP127295.1"/>
</dbReference>
<dbReference type="Pfam" id="PF20803">
    <property type="entry name" value="PaaX_M"/>
    <property type="match status" value="1"/>
</dbReference>
<proteinExistence type="predicted"/>
<reference evidence="4 5" key="1">
    <citation type="submission" date="2023-06" db="EMBL/GenBank/DDBJ databases">
        <authorList>
            <person name="Oyuntsetseg B."/>
            <person name="Kim S.B."/>
        </authorList>
    </citation>
    <scope>NUCLEOTIDE SEQUENCE [LARGE SCALE GENOMIC DNA]</scope>
    <source>
        <strain evidence="4 5">4-36</strain>
    </source>
</reference>
<dbReference type="InterPro" id="IPR011965">
    <property type="entry name" value="PaaX_trns_reg"/>
</dbReference>
<feature type="domain" description="Transcriptional repressor PaaX-like C-terminal" evidence="2">
    <location>
        <begin position="170"/>
        <end position="253"/>
    </location>
</feature>
<protein>
    <submittedName>
        <fullName evidence="4">PaaX family transcriptional regulator C-terminal domain-containing protein</fullName>
    </submittedName>
</protein>
<dbReference type="Pfam" id="PF07848">
    <property type="entry name" value="PaaX"/>
    <property type="match status" value="1"/>
</dbReference>
<evidence type="ECO:0000259" key="1">
    <source>
        <dbReference type="Pfam" id="PF07848"/>
    </source>
</evidence>
<feature type="domain" description="Transcriptional repressor PaaX-like central Cas2-like" evidence="3">
    <location>
        <begin position="87"/>
        <end position="156"/>
    </location>
</feature>
<gene>
    <name evidence="4" type="ORF">QRX60_32060</name>
</gene>
<dbReference type="EMBL" id="CP127295">
    <property type="protein sequence ID" value="WIX98684.1"/>
    <property type="molecule type" value="Genomic_DNA"/>
</dbReference>
<dbReference type="InterPro" id="IPR012906">
    <property type="entry name" value="PaaX-like_N"/>
</dbReference>
<dbReference type="AlphaFoldDB" id="A0A9Y2JHM4"/>
<sequence length="262" mass="30041">MLLTMIGRYCLDENPEISTAGYIDVLARIGVSAHATRLTVARMTERGLLERSRRGRAATFRASEVGLDVVRRQQDRTFHDTVDEPRPEGAWTILSFTLPETHRKERHLLRRRLAWESFGLLRDGVWLAPGERDVSAILSQLPGAGVDQHVEVFTAYPKFADVEGMISRTWHLGELAERYHRFLRTWNVARPAPEATDALGRDLVLVSAWRQLLRETPRLPAKHLPRDWPAARCHELFRTLHETYRGDADRIFAGILAEHRLS</sequence>
<dbReference type="Gene3D" id="1.20.58.1460">
    <property type="match status" value="1"/>
</dbReference>